<comment type="caution">
    <text evidence="3">The sequence shown here is derived from an EMBL/GenBank/DDBJ whole genome shotgun (WGS) entry which is preliminary data.</text>
</comment>
<reference evidence="3 4" key="1">
    <citation type="submission" date="2017-07" db="EMBL/GenBank/DDBJ databases">
        <title>Tetzosporium hominis gen.nov. sp.nov.</title>
        <authorList>
            <person name="Tetz G."/>
            <person name="Tetz V."/>
        </authorList>
    </citation>
    <scope>NUCLEOTIDE SEQUENCE [LARGE SCALE GENOMIC DNA]</scope>
    <source>
        <strain evidence="3 4">VT-49</strain>
    </source>
</reference>
<dbReference type="PROSITE" id="PS51737">
    <property type="entry name" value="RECOMBINASE_DNA_BIND"/>
    <property type="match status" value="1"/>
</dbReference>
<feature type="coiled-coil region" evidence="1">
    <location>
        <begin position="257"/>
        <end position="301"/>
    </location>
</feature>
<dbReference type="InterPro" id="IPR050639">
    <property type="entry name" value="SSR_resolvase"/>
</dbReference>
<accession>A0A264W4L0</accession>
<dbReference type="Pfam" id="PF07508">
    <property type="entry name" value="Recombinase"/>
    <property type="match status" value="1"/>
</dbReference>
<dbReference type="RefSeq" id="WP_094942535.1">
    <property type="nucleotide sequence ID" value="NZ_NOKQ01000196.1"/>
</dbReference>
<keyword evidence="1" id="KW-0175">Coiled coil</keyword>
<dbReference type="InterPro" id="IPR011109">
    <property type="entry name" value="DNA_bind_recombinase_dom"/>
</dbReference>
<dbReference type="GO" id="GO:0003677">
    <property type="term" value="F:DNA binding"/>
    <property type="evidence" value="ECO:0007669"/>
    <property type="project" value="InterPro"/>
</dbReference>
<organism evidence="3 4">
    <name type="scientific">Tetzosporium hominis</name>
    <dbReference type="NCBI Taxonomy" id="2020506"/>
    <lineage>
        <taxon>Bacteria</taxon>
        <taxon>Bacillati</taxon>
        <taxon>Bacillota</taxon>
        <taxon>Bacilli</taxon>
        <taxon>Bacillales</taxon>
        <taxon>Caryophanaceae</taxon>
        <taxon>Tetzosporium</taxon>
    </lineage>
</organism>
<name>A0A264W4L0_9BACL</name>
<evidence type="ECO:0000313" key="3">
    <source>
        <dbReference type="EMBL" id="OZS78495.1"/>
    </source>
</evidence>
<proteinExistence type="predicted"/>
<protein>
    <recommendedName>
        <fullName evidence="2">Recombinase domain-containing protein</fullName>
    </recommendedName>
</protein>
<dbReference type="OrthoDB" id="9811097at2"/>
<dbReference type="AlphaFoldDB" id="A0A264W4L0"/>
<dbReference type="Proteomes" id="UP000217065">
    <property type="component" value="Unassembled WGS sequence"/>
</dbReference>
<dbReference type="InterPro" id="IPR038109">
    <property type="entry name" value="DNA_bind_recomb_sf"/>
</dbReference>
<feature type="domain" description="Recombinase" evidence="2">
    <location>
        <begin position="1"/>
        <end position="115"/>
    </location>
</feature>
<dbReference type="EMBL" id="NOKQ01000196">
    <property type="protein sequence ID" value="OZS78495.1"/>
    <property type="molecule type" value="Genomic_DNA"/>
</dbReference>
<dbReference type="Pfam" id="PF13408">
    <property type="entry name" value="Zn_ribbon_recom"/>
    <property type="match status" value="1"/>
</dbReference>
<evidence type="ECO:0000313" key="4">
    <source>
        <dbReference type="Proteomes" id="UP000217065"/>
    </source>
</evidence>
<dbReference type="Gene3D" id="3.90.1750.20">
    <property type="entry name" value="Putative Large Serine Recombinase, Chain B, Domain 2"/>
    <property type="match status" value="1"/>
</dbReference>
<dbReference type="PANTHER" id="PTHR30461:SF23">
    <property type="entry name" value="DNA RECOMBINASE-RELATED"/>
    <property type="match status" value="1"/>
</dbReference>
<keyword evidence="4" id="KW-1185">Reference proteome</keyword>
<evidence type="ECO:0000259" key="2">
    <source>
        <dbReference type="PROSITE" id="PS51737"/>
    </source>
</evidence>
<dbReference type="GO" id="GO:0000150">
    <property type="term" value="F:DNA strand exchange activity"/>
    <property type="evidence" value="ECO:0007669"/>
    <property type="project" value="InterPro"/>
</dbReference>
<sequence length="361" mass="42447">MIDEEQAAVIRNIYEGYLKGKSTKSIARELTEKGVLSPRGLKAWNANTVDSLLRNETVCGTIKYQKTYSKDYLAKKQVRNQGELPQYVIEDHHPPIIDPEMFEQVQQEMKSREIGRSTKKKYSHQTAFFKLFYCGKCGNIMNHVAYSNKNKEGERVVRHYWRCTVALGHKFITECDAPGYREEMIELTFMNMLHEMKDHPQLIFEAKQAIQEVGLSEGEQEQLGQLKQKVKDYYYDLYKEVEAHRGDEDFDVNSSEMKQLTDKIIAIENELEVYNERLEKVQQMQEDLDWLLDELKDLKKYQLRRRATTFRDDIFSRLIKRGEVQEDGRVVYDLCLGIQWTAYGADQALPRRNASKKNKKR</sequence>
<gene>
    <name evidence="3" type="ORF">CF394_06990</name>
</gene>
<evidence type="ECO:0000256" key="1">
    <source>
        <dbReference type="SAM" id="Coils"/>
    </source>
</evidence>
<dbReference type="PANTHER" id="PTHR30461">
    <property type="entry name" value="DNA-INVERTASE FROM LAMBDOID PROPHAGE"/>
    <property type="match status" value="1"/>
</dbReference>
<dbReference type="InterPro" id="IPR025827">
    <property type="entry name" value="Zn_ribbon_recom_dom"/>
</dbReference>